<evidence type="ECO:0000313" key="4">
    <source>
        <dbReference type="Proteomes" id="UP000185696"/>
    </source>
</evidence>
<dbReference type="RefSeq" id="WP_075137913.1">
    <property type="nucleotide sequence ID" value="NZ_MSIF01000034.1"/>
</dbReference>
<accession>A0A7Z0WEU9</accession>
<proteinExistence type="predicted"/>
<keyword evidence="2" id="KW-0812">Transmembrane</keyword>
<feature type="transmembrane region" description="Helical" evidence="2">
    <location>
        <begin position="47"/>
        <end position="65"/>
    </location>
</feature>
<feature type="transmembrane region" description="Helical" evidence="2">
    <location>
        <begin position="77"/>
        <end position="97"/>
    </location>
</feature>
<feature type="transmembrane region" description="Helical" evidence="2">
    <location>
        <begin position="315"/>
        <end position="336"/>
    </location>
</feature>
<comment type="caution">
    <text evidence="3">The sequence shown here is derived from an EMBL/GenBank/DDBJ whole genome shotgun (WGS) entry which is preliminary data.</text>
</comment>
<feature type="transmembrane region" description="Helical" evidence="2">
    <location>
        <begin position="241"/>
        <end position="265"/>
    </location>
</feature>
<feature type="transmembrane region" description="Helical" evidence="2">
    <location>
        <begin position="183"/>
        <end position="203"/>
    </location>
</feature>
<keyword evidence="2" id="KW-0472">Membrane</keyword>
<dbReference type="InterPro" id="IPR045931">
    <property type="entry name" value="DUF6350"/>
</dbReference>
<dbReference type="AlphaFoldDB" id="A0A7Z0WEU9"/>
<keyword evidence="2" id="KW-1133">Transmembrane helix</keyword>
<evidence type="ECO:0000256" key="1">
    <source>
        <dbReference type="SAM" id="MobiDB-lite"/>
    </source>
</evidence>
<dbReference type="EMBL" id="MSIF01000034">
    <property type="protein sequence ID" value="OLF05008.1"/>
    <property type="molecule type" value="Genomic_DNA"/>
</dbReference>
<evidence type="ECO:0000313" key="3">
    <source>
        <dbReference type="EMBL" id="OLF05008.1"/>
    </source>
</evidence>
<feature type="transmembrane region" description="Helical" evidence="2">
    <location>
        <begin position="215"/>
        <end position="234"/>
    </location>
</feature>
<sequence>MAPPQPAPTSQLTRAKAFVLAAAVPPVAGYAVVAAVLALVTGIAPHATFSVSGVLAAALPAWLAAHQVPVTIAGAEFGALPLLATLLVMLLAGRCAARALTRLDSCSPVDAGVLVGSIAAAHGVCGLVAALAQTGPVVTVDPLAALYYPALIAAVAATVGVLRRGGLAGDLAERVDDVARHGLVAGAFSVGSLLAAGAAVLTFGFATSASTMRELFAGFAPGVGAGLGMLLLCLGYLPNAVVAGTAFVAGPGFAIGDLDVSPMVFTDGGRVPGLPLLAALPEQQAGWWPVLCLVPVGVGILVGRRLRGVAERPLTRLRAVAVAVGVLAVVTVVAAGSAGGRLGGGAFDPLTLHAPAVSLILVVAVGAPAAAVAWFGVPAPGEPEETTEAWDYWSDTWYDDGHDDGPAAEPDDQTDAEPDDRAGTGPDDRTDDKADDRAGDRADDRTGDRAGDRAGETESAGPEPEEDTEETERTEPTEPAEAGGR</sequence>
<name>A0A7Z0WEU9_9PSEU</name>
<feature type="compositionally biased region" description="Acidic residues" evidence="1">
    <location>
        <begin position="409"/>
        <end position="418"/>
    </location>
</feature>
<feature type="transmembrane region" description="Helical" evidence="2">
    <location>
        <begin position="17"/>
        <end position="40"/>
    </location>
</feature>
<organism evidence="3 4">
    <name type="scientific">Actinophytocola xinjiangensis</name>
    <dbReference type="NCBI Taxonomy" id="485602"/>
    <lineage>
        <taxon>Bacteria</taxon>
        <taxon>Bacillati</taxon>
        <taxon>Actinomycetota</taxon>
        <taxon>Actinomycetes</taxon>
        <taxon>Pseudonocardiales</taxon>
        <taxon>Pseudonocardiaceae</taxon>
    </lineage>
</organism>
<feature type="transmembrane region" description="Helical" evidence="2">
    <location>
        <begin position="356"/>
        <end position="377"/>
    </location>
</feature>
<reference evidence="3 4" key="1">
    <citation type="submission" date="2016-12" db="EMBL/GenBank/DDBJ databases">
        <title>The draft genome sequence of Actinophytocola xinjiangensis.</title>
        <authorList>
            <person name="Wang W."/>
            <person name="Yuan L."/>
        </authorList>
    </citation>
    <scope>NUCLEOTIDE SEQUENCE [LARGE SCALE GENOMIC DNA]</scope>
    <source>
        <strain evidence="3 4">CGMCC 4.4663</strain>
    </source>
</reference>
<feature type="transmembrane region" description="Helical" evidence="2">
    <location>
        <begin position="285"/>
        <end position="303"/>
    </location>
</feature>
<dbReference type="Pfam" id="PF19877">
    <property type="entry name" value="DUF6350"/>
    <property type="match status" value="1"/>
</dbReference>
<feature type="compositionally biased region" description="Basic and acidic residues" evidence="1">
    <location>
        <begin position="419"/>
        <end position="456"/>
    </location>
</feature>
<dbReference type="Proteomes" id="UP000185696">
    <property type="component" value="Unassembled WGS sequence"/>
</dbReference>
<keyword evidence="4" id="KW-1185">Reference proteome</keyword>
<gene>
    <name evidence="3" type="ORF">BLA60_37870</name>
</gene>
<protein>
    <submittedName>
        <fullName evidence="3">Uncharacterized protein</fullName>
    </submittedName>
</protein>
<evidence type="ECO:0000256" key="2">
    <source>
        <dbReference type="SAM" id="Phobius"/>
    </source>
</evidence>
<feature type="transmembrane region" description="Helical" evidence="2">
    <location>
        <begin position="144"/>
        <end position="162"/>
    </location>
</feature>
<feature type="region of interest" description="Disordered" evidence="1">
    <location>
        <begin position="395"/>
        <end position="485"/>
    </location>
</feature>
<feature type="transmembrane region" description="Helical" evidence="2">
    <location>
        <begin position="109"/>
        <end position="132"/>
    </location>
</feature>